<evidence type="ECO:0000313" key="2">
    <source>
        <dbReference type="Proteomes" id="UP000299102"/>
    </source>
</evidence>
<organism evidence="1 2">
    <name type="scientific">Eumeta variegata</name>
    <name type="common">Bagworm moth</name>
    <name type="synonym">Eumeta japonica</name>
    <dbReference type="NCBI Taxonomy" id="151549"/>
    <lineage>
        <taxon>Eukaryota</taxon>
        <taxon>Metazoa</taxon>
        <taxon>Ecdysozoa</taxon>
        <taxon>Arthropoda</taxon>
        <taxon>Hexapoda</taxon>
        <taxon>Insecta</taxon>
        <taxon>Pterygota</taxon>
        <taxon>Neoptera</taxon>
        <taxon>Endopterygota</taxon>
        <taxon>Lepidoptera</taxon>
        <taxon>Glossata</taxon>
        <taxon>Ditrysia</taxon>
        <taxon>Tineoidea</taxon>
        <taxon>Psychidae</taxon>
        <taxon>Oiketicinae</taxon>
        <taxon>Eumeta</taxon>
    </lineage>
</organism>
<keyword evidence="2" id="KW-1185">Reference proteome</keyword>
<proteinExistence type="predicted"/>
<sequence length="75" mass="8714">MRRETSLSNAEQLAWPELTGHATAAHLLLFPERIKMYKRARESRERRRAEGVAPRRRDAVCRHGVTVDFTAKARQ</sequence>
<dbReference type="EMBL" id="BGZK01000924">
    <property type="protein sequence ID" value="GBP65260.1"/>
    <property type="molecule type" value="Genomic_DNA"/>
</dbReference>
<accession>A0A4C1XQ23</accession>
<gene>
    <name evidence="1" type="ORF">EVAR_37108_1</name>
</gene>
<comment type="caution">
    <text evidence="1">The sequence shown here is derived from an EMBL/GenBank/DDBJ whole genome shotgun (WGS) entry which is preliminary data.</text>
</comment>
<dbReference type="AlphaFoldDB" id="A0A4C1XQ23"/>
<reference evidence="1 2" key="1">
    <citation type="journal article" date="2019" name="Commun. Biol.">
        <title>The bagworm genome reveals a unique fibroin gene that provides high tensile strength.</title>
        <authorList>
            <person name="Kono N."/>
            <person name="Nakamura H."/>
            <person name="Ohtoshi R."/>
            <person name="Tomita M."/>
            <person name="Numata K."/>
            <person name="Arakawa K."/>
        </authorList>
    </citation>
    <scope>NUCLEOTIDE SEQUENCE [LARGE SCALE GENOMIC DNA]</scope>
</reference>
<dbReference type="Proteomes" id="UP000299102">
    <property type="component" value="Unassembled WGS sequence"/>
</dbReference>
<evidence type="ECO:0000313" key="1">
    <source>
        <dbReference type="EMBL" id="GBP65260.1"/>
    </source>
</evidence>
<name>A0A4C1XQ23_EUMVA</name>
<protein>
    <submittedName>
        <fullName evidence="1">Uncharacterized protein</fullName>
    </submittedName>
</protein>